<feature type="disulfide bond" evidence="16">
    <location>
        <begin position="245"/>
        <end position="250"/>
    </location>
</feature>
<feature type="disulfide bond" evidence="16">
    <location>
        <begin position="212"/>
        <end position="288"/>
    </location>
</feature>
<accession>A0A835IHE7</accession>
<feature type="disulfide bond" evidence="16">
    <location>
        <begin position="374"/>
        <end position="400"/>
    </location>
</feature>
<comment type="cofactor">
    <cofactor evidence="14">
        <name>heme b</name>
        <dbReference type="ChEBI" id="CHEBI:60344"/>
    </cofactor>
    <text evidence="14">Binds 1 heme b (iron(II)-protoporphyrin IX) group per subunit.</text>
</comment>
<feature type="compositionally biased region" description="Basic and acidic residues" evidence="17">
    <location>
        <begin position="7"/>
        <end position="19"/>
    </location>
</feature>
<feature type="disulfide bond" evidence="16">
    <location>
        <begin position="295"/>
        <end position="488"/>
    </location>
</feature>
<comment type="caution">
    <text evidence="19">The sequence shown here is derived from an EMBL/GenBank/DDBJ whole genome shotgun (WGS) entry which is preliminary data.</text>
</comment>
<dbReference type="InterPro" id="IPR033905">
    <property type="entry name" value="Secretory_peroxidase"/>
</dbReference>
<evidence type="ECO:0000256" key="13">
    <source>
        <dbReference type="PIRSR" id="PIRSR600823-2"/>
    </source>
</evidence>
<dbReference type="EC" id="1.11.1.7" evidence="3"/>
<keyword evidence="6 14" id="KW-0479">Metal-binding</keyword>
<sequence>MFFSLTSHEKNKYDKKPEIETTSPVQSAHQSPSGWDDHDASTFMPVMAYSTSSSTEDLFVGEGCNMELNCVDWDSPPIFYVCPEEEHDSFLDTPPIFDEYGADESEFCVTTPSLSGNLFVECADLVWEDFDINYTRLFSSVHLKLQLEQLQSMQITRKQSYISFTRTKVSSFLTMACTTHSALSISLAMIFITILSSPAAAQLSVSFYGATCPSVFDTVRAATRSAINREGRMGASILRLFFHDCFVSGCDGGVLLEGGERAAISNRDGSIRGFEVIDNIKAQVDRACGRSVVSCADILAISARDSVVEMGGQSYPVPLGRRDARTANLAGAESDLPAPFHDLRQLISVFSRKGFSAREMVALSGAHTVGQARCATFTDRIYNPAANIDPAFATSRQANCPRSGGDNLAPLDPQSPLRFGNNYFQALMNRRGLLTSDQVLFNNGSTDSIVRMYADNANAFATDFTNAMVKMGNLSPLTGTQGEIRTTCQRAN</sequence>
<dbReference type="GO" id="GO:0042744">
    <property type="term" value="P:hydrogen peroxide catabolic process"/>
    <property type="evidence" value="ECO:0007669"/>
    <property type="project" value="InterPro"/>
</dbReference>
<dbReference type="PRINTS" id="PR00458">
    <property type="entry name" value="PEROXIDASE"/>
</dbReference>
<protein>
    <recommendedName>
        <fullName evidence="3">peroxidase</fullName>
        <ecNumber evidence="3">1.11.1.7</ecNumber>
    </recommendedName>
</protein>
<dbReference type="PANTHER" id="PTHR31388:SF24">
    <property type="entry name" value="PEROXIDASE 52"/>
    <property type="match status" value="1"/>
</dbReference>
<evidence type="ECO:0000256" key="4">
    <source>
        <dbReference type="ARBA" id="ARBA00022559"/>
    </source>
</evidence>
<feature type="binding site" evidence="13">
    <location>
        <position position="337"/>
    </location>
    <ligand>
        <name>substrate</name>
    </ligand>
</feature>
<dbReference type="PROSITE" id="PS00435">
    <property type="entry name" value="PEROXIDASE_1"/>
    <property type="match status" value="1"/>
</dbReference>
<dbReference type="GO" id="GO:0006979">
    <property type="term" value="P:response to oxidative stress"/>
    <property type="evidence" value="ECO:0007669"/>
    <property type="project" value="InterPro"/>
</dbReference>
<evidence type="ECO:0000256" key="1">
    <source>
        <dbReference type="ARBA" id="ARBA00000189"/>
    </source>
</evidence>
<feature type="domain" description="Plant heme peroxidase family profile" evidence="18">
    <location>
        <begin position="202"/>
        <end position="492"/>
    </location>
</feature>
<evidence type="ECO:0000256" key="17">
    <source>
        <dbReference type="SAM" id="MobiDB-lite"/>
    </source>
</evidence>
<dbReference type="InterPro" id="IPR019794">
    <property type="entry name" value="Peroxidases_AS"/>
</dbReference>
<keyword evidence="10 16" id="KW-1015">Disulfide bond</keyword>
<dbReference type="InterPro" id="IPR002016">
    <property type="entry name" value="Haem_peroxidase"/>
</dbReference>
<dbReference type="GO" id="GO:0140825">
    <property type="term" value="F:lactoperoxidase activity"/>
    <property type="evidence" value="ECO:0007669"/>
    <property type="project" value="UniProtKB-EC"/>
</dbReference>
<evidence type="ECO:0000256" key="10">
    <source>
        <dbReference type="ARBA" id="ARBA00023157"/>
    </source>
</evidence>
<comment type="catalytic activity">
    <reaction evidence="1">
        <text>2 a phenolic donor + H2O2 = 2 a phenolic radical donor + 2 H2O</text>
        <dbReference type="Rhea" id="RHEA:56136"/>
        <dbReference type="ChEBI" id="CHEBI:15377"/>
        <dbReference type="ChEBI" id="CHEBI:16240"/>
        <dbReference type="ChEBI" id="CHEBI:139520"/>
        <dbReference type="ChEBI" id="CHEBI:139521"/>
        <dbReference type="EC" id="1.11.1.7"/>
    </reaction>
</comment>
<dbReference type="PROSITE" id="PS50873">
    <property type="entry name" value="PEROXIDASE_4"/>
    <property type="match status" value="1"/>
</dbReference>
<dbReference type="PRINTS" id="PR00461">
    <property type="entry name" value="PLPEROXIDASE"/>
</dbReference>
<keyword evidence="7 14" id="KW-0106">Calcium</keyword>
<evidence type="ECO:0000256" key="9">
    <source>
        <dbReference type="ARBA" id="ARBA00023004"/>
    </source>
</evidence>
<dbReference type="InterPro" id="IPR019793">
    <property type="entry name" value="Peroxidases_heam-ligand_BS"/>
</dbReference>
<evidence type="ECO:0000256" key="8">
    <source>
        <dbReference type="ARBA" id="ARBA00023002"/>
    </source>
</evidence>
<feature type="binding site" evidence="14">
    <location>
        <position position="251"/>
    </location>
    <ligand>
        <name>Ca(2+)</name>
        <dbReference type="ChEBI" id="CHEBI:29108"/>
        <label>1</label>
    </ligand>
</feature>
<feature type="site" description="Transition state stabilizer" evidence="15">
    <location>
        <position position="239"/>
    </location>
</feature>
<dbReference type="AlphaFoldDB" id="A0A835IHE7"/>
<feature type="binding site" evidence="14">
    <location>
        <position position="247"/>
    </location>
    <ligand>
        <name>Ca(2+)</name>
        <dbReference type="ChEBI" id="CHEBI:29108"/>
        <label>1</label>
    </ligand>
</feature>
<dbReference type="GO" id="GO:0046872">
    <property type="term" value="F:metal ion binding"/>
    <property type="evidence" value="ECO:0007669"/>
    <property type="project" value="UniProtKB-KW"/>
</dbReference>
<dbReference type="Gene3D" id="1.10.520.10">
    <property type="match status" value="1"/>
</dbReference>
<evidence type="ECO:0000256" key="7">
    <source>
        <dbReference type="ARBA" id="ARBA00022837"/>
    </source>
</evidence>
<organism evidence="19 20">
    <name type="scientific">Coptis chinensis</name>
    <dbReference type="NCBI Taxonomy" id="261450"/>
    <lineage>
        <taxon>Eukaryota</taxon>
        <taxon>Viridiplantae</taxon>
        <taxon>Streptophyta</taxon>
        <taxon>Embryophyta</taxon>
        <taxon>Tracheophyta</taxon>
        <taxon>Spermatophyta</taxon>
        <taxon>Magnoliopsida</taxon>
        <taxon>Ranunculales</taxon>
        <taxon>Ranunculaceae</taxon>
        <taxon>Coptidoideae</taxon>
        <taxon>Coptis</taxon>
    </lineage>
</organism>
<evidence type="ECO:0000313" key="20">
    <source>
        <dbReference type="Proteomes" id="UP000631114"/>
    </source>
</evidence>
<comment type="cofactor">
    <cofactor evidence="14">
        <name>Ca(2+)</name>
        <dbReference type="ChEBI" id="CHEBI:29108"/>
    </cofactor>
    <text evidence="14">Binds 2 calcium ions per subunit.</text>
</comment>
<feature type="binding site" evidence="14">
    <location>
        <position position="368"/>
    </location>
    <ligand>
        <name>Ca(2+)</name>
        <dbReference type="ChEBI" id="CHEBI:29108"/>
        <label>2</label>
    </ligand>
</feature>
<dbReference type="OrthoDB" id="2113341at2759"/>
<keyword evidence="5" id="KW-0349">Heme</keyword>
<evidence type="ECO:0000256" key="3">
    <source>
        <dbReference type="ARBA" id="ARBA00012313"/>
    </source>
</evidence>
<keyword evidence="11" id="KW-0325">Glycoprotein</keyword>
<feature type="binding site" evidence="14">
    <location>
        <position position="412"/>
    </location>
    <ligand>
        <name>Ca(2+)</name>
        <dbReference type="ChEBI" id="CHEBI:29108"/>
        <label>2</label>
    </ligand>
</feature>
<evidence type="ECO:0000256" key="12">
    <source>
        <dbReference type="PIRSR" id="PIRSR600823-1"/>
    </source>
</evidence>
<dbReference type="PROSITE" id="PS00436">
    <property type="entry name" value="PEROXIDASE_2"/>
    <property type="match status" value="1"/>
</dbReference>
<feature type="binding site" evidence="14">
    <location>
        <position position="249"/>
    </location>
    <ligand>
        <name>Ca(2+)</name>
        <dbReference type="ChEBI" id="CHEBI:29108"/>
        <label>1</label>
    </ligand>
</feature>
<name>A0A835IHE7_9MAGN</name>
<keyword evidence="8" id="KW-0560">Oxidoreductase</keyword>
<dbReference type="FunFam" id="1.10.420.10:FF:000006">
    <property type="entry name" value="Peroxidase"/>
    <property type="match status" value="1"/>
</dbReference>
<feature type="compositionally biased region" description="Polar residues" evidence="17">
    <location>
        <begin position="20"/>
        <end position="33"/>
    </location>
</feature>
<reference evidence="19 20" key="1">
    <citation type="submission" date="2020-10" db="EMBL/GenBank/DDBJ databases">
        <title>The Coptis chinensis genome and diversification of protoberbering-type alkaloids.</title>
        <authorList>
            <person name="Wang B."/>
            <person name="Shu S."/>
            <person name="Song C."/>
            <person name="Liu Y."/>
        </authorList>
    </citation>
    <scope>NUCLEOTIDE SEQUENCE [LARGE SCALE GENOMIC DNA]</scope>
    <source>
        <strain evidence="19">HL-2020</strain>
        <tissue evidence="19">Leaf</tissue>
    </source>
</reference>
<evidence type="ECO:0000256" key="6">
    <source>
        <dbReference type="ARBA" id="ARBA00022723"/>
    </source>
</evidence>
<dbReference type="Pfam" id="PF00141">
    <property type="entry name" value="peroxidase"/>
    <property type="match status" value="1"/>
</dbReference>
<evidence type="ECO:0000259" key="18">
    <source>
        <dbReference type="PROSITE" id="PS50873"/>
    </source>
</evidence>
<feature type="binding site" evidence="14">
    <location>
        <position position="260"/>
    </location>
    <ligand>
        <name>Ca(2+)</name>
        <dbReference type="ChEBI" id="CHEBI:29108"/>
        <label>1</label>
    </ligand>
</feature>
<dbReference type="InterPro" id="IPR010255">
    <property type="entry name" value="Haem_peroxidase_sf"/>
</dbReference>
<feature type="active site" description="Proton acceptor" evidence="12">
    <location>
        <position position="243"/>
    </location>
</feature>
<dbReference type="Proteomes" id="UP000631114">
    <property type="component" value="Unassembled WGS sequence"/>
</dbReference>
<proteinExistence type="inferred from homology"/>
<dbReference type="PANTHER" id="PTHR31388">
    <property type="entry name" value="PEROXIDASE 72-RELATED"/>
    <property type="match status" value="1"/>
</dbReference>
<comment type="similarity">
    <text evidence="2">Belongs to the peroxidase family. Ascorbate peroxidase subfamily.</text>
</comment>
<evidence type="ECO:0000256" key="15">
    <source>
        <dbReference type="PIRSR" id="PIRSR600823-4"/>
    </source>
</evidence>
<keyword evidence="9 14" id="KW-0408">Iron</keyword>
<dbReference type="SUPFAM" id="SSF48113">
    <property type="entry name" value="Heme-dependent peroxidases"/>
    <property type="match status" value="1"/>
</dbReference>
<evidence type="ECO:0000256" key="2">
    <source>
        <dbReference type="ARBA" id="ARBA00006873"/>
    </source>
</evidence>
<dbReference type="GO" id="GO:0020037">
    <property type="term" value="F:heme binding"/>
    <property type="evidence" value="ECO:0007669"/>
    <property type="project" value="InterPro"/>
</dbReference>
<evidence type="ECO:0000256" key="16">
    <source>
        <dbReference type="PIRSR" id="PIRSR600823-5"/>
    </source>
</evidence>
<dbReference type="CDD" id="cd00693">
    <property type="entry name" value="secretory_peroxidase"/>
    <property type="match status" value="1"/>
</dbReference>
<evidence type="ECO:0000313" key="19">
    <source>
        <dbReference type="EMBL" id="KAF9619010.1"/>
    </source>
</evidence>
<evidence type="ECO:0000256" key="11">
    <source>
        <dbReference type="ARBA" id="ARBA00023180"/>
    </source>
</evidence>
<dbReference type="EMBL" id="JADFTS010000002">
    <property type="protein sequence ID" value="KAF9619010.1"/>
    <property type="molecule type" value="Genomic_DNA"/>
</dbReference>
<dbReference type="InterPro" id="IPR000823">
    <property type="entry name" value="Peroxidase_pln"/>
</dbReference>
<evidence type="ECO:0000256" key="5">
    <source>
        <dbReference type="ARBA" id="ARBA00022617"/>
    </source>
</evidence>
<dbReference type="Gene3D" id="1.10.420.10">
    <property type="entry name" value="Peroxidase, domain 2"/>
    <property type="match status" value="1"/>
</dbReference>
<keyword evidence="20" id="KW-1185">Reference proteome</keyword>
<evidence type="ECO:0000256" key="14">
    <source>
        <dbReference type="PIRSR" id="PIRSR600823-3"/>
    </source>
</evidence>
<feature type="binding site" description="axial binding residue" evidence="14">
    <location>
        <position position="367"/>
    </location>
    <ligand>
        <name>heme b</name>
        <dbReference type="ChEBI" id="CHEBI:60344"/>
    </ligand>
    <ligandPart>
        <name>Fe</name>
        <dbReference type="ChEBI" id="CHEBI:18248"/>
    </ligandPart>
</feature>
<feature type="region of interest" description="Disordered" evidence="17">
    <location>
        <begin position="1"/>
        <end position="36"/>
    </location>
</feature>
<keyword evidence="4" id="KW-0575">Peroxidase</keyword>
<gene>
    <name evidence="19" type="ORF">IFM89_003913</name>
</gene>
<feature type="binding site" evidence="14">
    <location>
        <position position="244"/>
    </location>
    <ligand>
        <name>Ca(2+)</name>
        <dbReference type="ChEBI" id="CHEBI:29108"/>
        <label>1</label>
    </ligand>
</feature>